<reference evidence="1 2" key="1">
    <citation type="submission" date="2013-11" db="EMBL/GenBank/DDBJ databases">
        <title>The Genome Sequence of Phytophthora parasitica P1569.</title>
        <authorList>
            <consortium name="The Broad Institute Genomics Platform"/>
            <person name="Russ C."/>
            <person name="Tyler B."/>
            <person name="Panabieres F."/>
            <person name="Shan W."/>
            <person name="Tripathy S."/>
            <person name="Grunwald N."/>
            <person name="Machado M."/>
            <person name="Johnson C.S."/>
            <person name="Arredondo F."/>
            <person name="Hong C."/>
            <person name="Coffey M."/>
            <person name="Young S.K."/>
            <person name="Zeng Q."/>
            <person name="Gargeya S."/>
            <person name="Fitzgerald M."/>
            <person name="Abouelleil A."/>
            <person name="Alvarado L."/>
            <person name="Chapman S.B."/>
            <person name="Gainer-Dewar J."/>
            <person name="Goldberg J."/>
            <person name="Griggs A."/>
            <person name="Gujja S."/>
            <person name="Hansen M."/>
            <person name="Howarth C."/>
            <person name="Imamovic A."/>
            <person name="Ireland A."/>
            <person name="Larimer J."/>
            <person name="McCowan C."/>
            <person name="Murphy C."/>
            <person name="Pearson M."/>
            <person name="Poon T.W."/>
            <person name="Priest M."/>
            <person name="Roberts A."/>
            <person name="Saif S."/>
            <person name="Shea T."/>
            <person name="Sykes S."/>
            <person name="Wortman J."/>
            <person name="Nusbaum C."/>
            <person name="Birren B."/>
        </authorList>
    </citation>
    <scope>NUCLEOTIDE SEQUENCE [LARGE SCALE GENOMIC DNA]</scope>
    <source>
        <strain evidence="1 2">P1569</strain>
    </source>
</reference>
<organism evidence="1 2">
    <name type="scientific">Phytophthora nicotianae P1569</name>
    <dbReference type="NCBI Taxonomy" id="1317065"/>
    <lineage>
        <taxon>Eukaryota</taxon>
        <taxon>Sar</taxon>
        <taxon>Stramenopiles</taxon>
        <taxon>Oomycota</taxon>
        <taxon>Peronosporomycetes</taxon>
        <taxon>Peronosporales</taxon>
        <taxon>Peronosporaceae</taxon>
        <taxon>Phytophthora</taxon>
    </lineage>
</organism>
<dbReference type="Proteomes" id="UP000018721">
    <property type="component" value="Unassembled WGS sequence"/>
</dbReference>
<name>V9FXM1_PHYNI</name>
<proteinExistence type="predicted"/>
<dbReference type="AlphaFoldDB" id="V9FXM1"/>
<keyword evidence="2" id="KW-1185">Reference proteome</keyword>
<dbReference type="EMBL" id="ANIZ01000251">
    <property type="protein sequence ID" value="ETI55801.1"/>
    <property type="molecule type" value="Genomic_DNA"/>
</dbReference>
<protein>
    <submittedName>
        <fullName evidence="1">Uncharacterized protein</fullName>
    </submittedName>
</protein>
<sequence>RSPPLPPHTKTWRAQRVAQTTKIRSLRLAPLLSMDPTRVPFLVVCWTVNEVVAKVADAASTSSVKHVQLESNLFKGFKALLNELYKPLSAVKRESLQKISFTSS</sequence>
<dbReference type="HOGENOM" id="CLU_2257162_0_0_1"/>
<accession>V9FXM1</accession>
<evidence type="ECO:0000313" key="1">
    <source>
        <dbReference type="EMBL" id="ETI55801.1"/>
    </source>
</evidence>
<feature type="non-terminal residue" evidence="1">
    <location>
        <position position="1"/>
    </location>
</feature>
<gene>
    <name evidence="1" type="ORF">F443_01578</name>
</gene>
<comment type="caution">
    <text evidence="1">The sequence shown here is derived from an EMBL/GenBank/DDBJ whole genome shotgun (WGS) entry which is preliminary data.</text>
</comment>
<evidence type="ECO:0000313" key="2">
    <source>
        <dbReference type="Proteomes" id="UP000018721"/>
    </source>
</evidence>